<dbReference type="Proteomes" id="UP000827261">
    <property type="component" value="Segment"/>
</dbReference>
<protein>
    <submittedName>
        <fullName evidence="1">Uncharacterized protein</fullName>
    </submittedName>
</protein>
<accession>A0AAE7WMH9</accession>
<keyword evidence="2" id="KW-1185">Reference proteome</keyword>
<evidence type="ECO:0000313" key="2">
    <source>
        <dbReference type="Proteomes" id="UP000827261"/>
    </source>
</evidence>
<gene>
    <name evidence="1" type="ORF">CPT_Philippe_010</name>
</gene>
<reference evidence="1" key="1">
    <citation type="submission" date="2021-06" db="EMBL/GenBank/DDBJ databases">
        <title>Complete genome sequence of Stenotrophomonas maltophilia phage Philippe.</title>
        <authorList>
            <person name="Vallavanatt I."/>
            <person name="Bartz M."/>
            <person name="Clark J."/>
            <person name="Burrowes B."/>
            <person name="Liu M."/>
            <person name="Gill J."/>
        </authorList>
    </citation>
    <scope>NUCLEOTIDE SEQUENCE</scope>
</reference>
<evidence type="ECO:0000313" key="1">
    <source>
        <dbReference type="EMBL" id="QYW02209.1"/>
    </source>
</evidence>
<sequence>MFIGSIKLIVTPDNTVEAQSSIRDAVEDDVQAIIKKHVDAMLVEINDLIG</sequence>
<name>A0AAE7WMH9_9CAUD</name>
<dbReference type="EMBL" id="MZ326861">
    <property type="protein sequence ID" value="QYW02209.1"/>
    <property type="molecule type" value="Genomic_DNA"/>
</dbReference>
<organism evidence="1 2">
    <name type="scientific">Stenotrophomonas phage Philippe</name>
    <dbReference type="NCBI Taxonomy" id="2859655"/>
    <lineage>
        <taxon>Viruses</taxon>
        <taxon>Duplodnaviria</taxon>
        <taxon>Heunggongvirae</taxon>
        <taxon>Uroviricota</taxon>
        <taxon>Caudoviricetes</taxon>
        <taxon>Schitoviridae</taxon>
        <taxon>Philippevirus</taxon>
        <taxon>Philippevirus philippe</taxon>
    </lineage>
</organism>
<proteinExistence type="predicted"/>